<dbReference type="CDD" id="cd03352">
    <property type="entry name" value="LbH_LpxD"/>
    <property type="match status" value="1"/>
</dbReference>
<name>A0A1I4P0K0_9RHOB</name>
<evidence type="ECO:0000256" key="1">
    <source>
        <dbReference type="ARBA" id="ARBA00022516"/>
    </source>
</evidence>
<evidence type="ECO:0000256" key="2">
    <source>
        <dbReference type="ARBA" id="ARBA00022556"/>
    </source>
</evidence>
<dbReference type="PANTHER" id="PTHR43378">
    <property type="entry name" value="UDP-3-O-ACYLGLUCOSAMINE N-ACYLTRANSFERASE"/>
    <property type="match status" value="1"/>
</dbReference>
<dbReference type="InterPro" id="IPR011004">
    <property type="entry name" value="Trimer_LpxA-like_sf"/>
</dbReference>
<keyword evidence="8" id="KW-1185">Reference proteome</keyword>
<dbReference type="AlphaFoldDB" id="A0A1I4P0K0"/>
<protein>
    <submittedName>
        <fullName evidence="7">UDP-3-O-[3-hydroxymyristoyl] glucosamine N-acyltransferase</fullName>
    </submittedName>
</protein>
<dbReference type="NCBIfam" id="NF002060">
    <property type="entry name" value="PRK00892.1"/>
    <property type="match status" value="1"/>
</dbReference>
<evidence type="ECO:0000256" key="5">
    <source>
        <dbReference type="ARBA" id="ARBA00023098"/>
    </source>
</evidence>
<dbReference type="InterPro" id="IPR007691">
    <property type="entry name" value="LpxD"/>
</dbReference>
<evidence type="ECO:0000256" key="6">
    <source>
        <dbReference type="ARBA" id="ARBA00023315"/>
    </source>
</evidence>
<evidence type="ECO:0000313" key="8">
    <source>
        <dbReference type="Proteomes" id="UP000199144"/>
    </source>
</evidence>
<dbReference type="InterPro" id="IPR001451">
    <property type="entry name" value="Hexapep"/>
</dbReference>
<dbReference type="Pfam" id="PF00132">
    <property type="entry name" value="Hexapep"/>
    <property type="match status" value="2"/>
</dbReference>
<keyword evidence="6 7" id="KW-0012">Acyltransferase</keyword>
<keyword evidence="1" id="KW-0444">Lipid biosynthesis</keyword>
<reference evidence="7 8" key="1">
    <citation type="submission" date="2016-10" db="EMBL/GenBank/DDBJ databases">
        <authorList>
            <person name="de Groot N.N."/>
        </authorList>
    </citation>
    <scope>NUCLEOTIDE SEQUENCE [LARGE SCALE GENOMIC DNA]</scope>
    <source>
        <strain evidence="7 8">DSM 15283</strain>
    </source>
</reference>
<dbReference type="Gene3D" id="2.160.10.10">
    <property type="entry name" value="Hexapeptide repeat proteins"/>
    <property type="match status" value="1"/>
</dbReference>
<keyword evidence="3 7" id="KW-0808">Transferase</keyword>
<dbReference type="PROSITE" id="PS00101">
    <property type="entry name" value="HEXAPEP_TRANSFERASES"/>
    <property type="match status" value="1"/>
</dbReference>
<evidence type="ECO:0000256" key="4">
    <source>
        <dbReference type="ARBA" id="ARBA00022737"/>
    </source>
</evidence>
<evidence type="ECO:0000313" key="7">
    <source>
        <dbReference type="EMBL" id="SFM21331.1"/>
    </source>
</evidence>
<accession>A0A1I4P0K0</accession>
<dbReference type="Gene3D" id="3.40.1390.10">
    <property type="entry name" value="MurE/MurF, N-terminal domain"/>
    <property type="match status" value="1"/>
</dbReference>
<sequence>MAYTVRDIASALDAEAFGQTDIVVERVSEPAMAGPDDLALLTNPKFVEGLAKGRARVALLWPGADWQALGLEAAIVAPRGRFAMGALTAMMDAGQDFPAGIHPSAVIDPTAIIGAEVTVCPFAVIGPRARIGAKSVIGPHCHIGADAVIGPDAYLRDHVSVGARVTIGARFRAQPGARIGADGMSFVTPEESGVEKVRETLGDQGEVKSQSWARIHSLGAVTIGDDVEIGANTCIDYGTVRDTRIGNGTKIDNLVHIAHNVVVGNDCLFAGQVGIAGSTTVGNNVVLGGQVGITDNTRIGDNVIAGGASKIMTKVPTGQVVLGYPAVKMDTHLDMYKGLRRLPRLAKQVAALQKAVSKSGSND</sequence>
<dbReference type="RefSeq" id="WP_093094458.1">
    <property type="nucleotide sequence ID" value="NZ_FOTQ01000005.1"/>
</dbReference>
<organism evidence="7 8">
    <name type="scientific">Shimia aestuarii</name>
    <dbReference type="NCBI Taxonomy" id="254406"/>
    <lineage>
        <taxon>Bacteria</taxon>
        <taxon>Pseudomonadati</taxon>
        <taxon>Pseudomonadota</taxon>
        <taxon>Alphaproteobacteria</taxon>
        <taxon>Rhodobacterales</taxon>
        <taxon>Roseobacteraceae</taxon>
    </lineage>
</organism>
<dbReference type="GO" id="GO:0016020">
    <property type="term" value="C:membrane"/>
    <property type="evidence" value="ECO:0007669"/>
    <property type="project" value="GOC"/>
</dbReference>
<keyword evidence="2" id="KW-0441">Lipid A biosynthesis</keyword>
<dbReference type="STRING" id="254406.SAMN04488042_10527"/>
<proteinExistence type="predicted"/>
<dbReference type="GO" id="GO:0016410">
    <property type="term" value="F:N-acyltransferase activity"/>
    <property type="evidence" value="ECO:0007669"/>
    <property type="project" value="InterPro"/>
</dbReference>
<dbReference type="EMBL" id="FOTQ01000005">
    <property type="protein sequence ID" value="SFM21331.1"/>
    <property type="molecule type" value="Genomic_DNA"/>
</dbReference>
<dbReference type="GO" id="GO:0009245">
    <property type="term" value="P:lipid A biosynthetic process"/>
    <property type="evidence" value="ECO:0007669"/>
    <property type="project" value="UniProtKB-KW"/>
</dbReference>
<gene>
    <name evidence="7" type="ORF">SAMN04488042_10527</name>
</gene>
<dbReference type="OrthoDB" id="9784739at2"/>
<dbReference type="SUPFAM" id="SSF51161">
    <property type="entry name" value="Trimeric LpxA-like enzymes"/>
    <property type="match status" value="1"/>
</dbReference>
<dbReference type="Proteomes" id="UP000199144">
    <property type="component" value="Unassembled WGS sequence"/>
</dbReference>
<keyword evidence="4" id="KW-0677">Repeat</keyword>
<dbReference type="InterPro" id="IPR018357">
    <property type="entry name" value="Hexapep_transf_CS"/>
</dbReference>
<keyword evidence="5" id="KW-0443">Lipid metabolism</keyword>
<dbReference type="PANTHER" id="PTHR43378:SF2">
    <property type="entry name" value="UDP-3-O-ACYLGLUCOSAMINE N-ACYLTRANSFERASE 1, MITOCHONDRIAL-RELATED"/>
    <property type="match status" value="1"/>
</dbReference>
<evidence type="ECO:0000256" key="3">
    <source>
        <dbReference type="ARBA" id="ARBA00022679"/>
    </source>
</evidence>